<dbReference type="InterPro" id="IPR003649">
    <property type="entry name" value="Bbox_C"/>
</dbReference>
<keyword evidence="4 9" id="KW-0863">Zinc-finger</keyword>
<reference evidence="17" key="1">
    <citation type="submission" date="2020-10" db="EMBL/GenBank/DDBJ databases">
        <title>Chromosome-scale genome assembly of the Allis shad, Alosa alosa.</title>
        <authorList>
            <person name="Margot Z."/>
            <person name="Christophe K."/>
            <person name="Cabau C."/>
            <person name="Louis A."/>
            <person name="Berthelot C."/>
            <person name="Parey E."/>
            <person name="Roest Crollius H."/>
            <person name="Montfort J."/>
            <person name="Robinson-Rechavi M."/>
            <person name="Bucao C."/>
            <person name="Bouchez O."/>
            <person name="Gislard M."/>
            <person name="Lluch J."/>
            <person name="Milhes M."/>
            <person name="Lampietro C."/>
            <person name="Lopez Roques C."/>
            <person name="Donnadieu C."/>
            <person name="Braasch I."/>
            <person name="Desvignes T."/>
            <person name="Postlethwait J."/>
            <person name="Bobe J."/>
            <person name="Guiguen Y."/>
        </authorList>
    </citation>
    <scope>NUCLEOTIDE SEQUENCE</scope>
    <source>
        <strain evidence="17">M-15738</strain>
        <tissue evidence="17">Blood</tissue>
    </source>
</reference>
<evidence type="ECO:0008006" key="19">
    <source>
        <dbReference type="Google" id="ProtNLM"/>
    </source>
</evidence>
<dbReference type="InterPro" id="IPR013083">
    <property type="entry name" value="Znf_RING/FYVE/PHD"/>
</dbReference>
<feature type="compositionally biased region" description="Polar residues" evidence="12">
    <location>
        <begin position="544"/>
        <end position="553"/>
    </location>
</feature>
<evidence type="ECO:0000259" key="16">
    <source>
        <dbReference type="PROSITE" id="PS50119"/>
    </source>
</evidence>
<dbReference type="InterPro" id="IPR001965">
    <property type="entry name" value="Znf_PHD"/>
</dbReference>
<dbReference type="InterPro" id="IPR019786">
    <property type="entry name" value="Zinc_finger_PHD-type_CS"/>
</dbReference>
<feature type="compositionally biased region" description="Basic residues" evidence="12">
    <location>
        <begin position="1142"/>
        <end position="1160"/>
    </location>
</feature>
<feature type="compositionally biased region" description="Acidic residues" evidence="12">
    <location>
        <begin position="898"/>
        <end position="921"/>
    </location>
</feature>
<evidence type="ECO:0000256" key="6">
    <source>
        <dbReference type="ARBA" id="ARBA00023054"/>
    </source>
</evidence>
<evidence type="ECO:0000313" key="18">
    <source>
        <dbReference type="Proteomes" id="UP000823561"/>
    </source>
</evidence>
<keyword evidence="3" id="KW-0677">Repeat</keyword>
<dbReference type="CDD" id="cd05502">
    <property type="entry name" value="Bromo_tif1_like"/>
    <property type="match status" value="1"/>
</dbReference>
<dbReference type="SUPFAM" id="SSF57845">
    <property type="entry name" value="B-box zinc-binding domain"/>
    <property type="match status" value="1"/>
</dbReference>
<evidence type="ECO:0000259" key="15">
    <source>
        <dbReference type="PROSITE" id="PS50016"/>
    </source>
</evidence>
<keyword evidence="6 11" id="KW-0175">Coiled coil</keyword>
<feature type="compositionally biased region" description="Low complexity" evidence="12">
    <location>
        <begin position="454"/>
        <end position="476"/>
    </location>
</feature>
<evidence type="ECO:0000256" key="12">
    <source>
        <dbReference type="SAM" id="MobiDB-lite"/>
    </source>
</evidence>
<feature type="compositionally biased region" description="Low complexity" evidence="12">
    <location>
        <begin position="388"/>
        <end position="399"/>
    </location>
</feature>
<evidence type="ECO:0000256" key="7">
    <source>
        <dbReference type="ARBA" id="ARBA00023117"/>
    </source>
</evidence>
<evidence type="ECO:0000256" key="1">
    <source>
        <dbReference type="ARBA" id="ARBA00004123"/>
    </source>
</evidence>
<feature type="compositionally biased region" description="Acidic residues" evidence="12">
    <location>
        <begin position="1116"/>
        <end position="1125"/>
    </location>
</feature>
<dbReference type="InterPro" id="IPR011011">
    <property type="entry name" value="Znf_FYVE_PHD"/>
</dbReference>
<dbReference type="FunFam" id="3.30.40.10:FF:000123">
    <property type="entry name" value="E3 ubiquitin-protein ligase TRIM33"/>
    <property type="match status" value="1"/>
</dbReference>
<dbReference type="PRINTS" id="PR00503">
    <property type="entry name" value="BROMODOMAIN"/>
</dbReference>
<feature type="region of interest" description="Disordered" evidence="12">
    <location>
        <begin position="543"/>
        <end position="604"/>
    </location>
</feature>
<dbReference type="SMART" id="SM00249">
    <property type="entry name" value="PHD"/>
    <property type="match status" value="1"/>
</dbReference>
<comment type="caution">
    <text evidence="17">The sequence shown here is derived from an EMBL/GenBank/DDBJ whole genome shotgun (WGS) entry which is preliminary data.</text>
</comment>
<evidence type="ECO:0000256" key="3">
    <source>
        <dbReference type="ARBA" id="ARBA00022737"/>
    </source>
</evidence>
<evidence type="ECO:0000256" key="13">
    <source>
        <dbReference type="SAM" id="SignalP"/>
    </source>
</evidence>
<dbReference type="PANTHER" id="PTHR45915:SF7">
    <property type="entry name" value="TRIPARTITE MOTIF-CONTAINING PROTEIN 66"/>
    <property type="match status" value="1"/>
</dbReference>
<accession>A0AAV6G668</accession>
<dbReference type="Pfam" id="PF00643">
    <property type="entry name" value="zf-B_box"/>
    <property type="match status" value="1"/>
</dbReference>
<keyword evidence="8" id="KW-0539">Nucleus</keyword>
<dbReference type="Gene3D" id="3.30.160.60">
    <property type="entry name" value="Classic Zinc Finger"/>
    <property type="match status" value="1"/>
</dbReference>
<dbReference type="PROSITE" id="PS50014">
    <property type="entry name" value="BROMODOMAIN_2"/>
    <property type="match status" value="1"/>
</dbReference>
<keyword evidence="18" id="KW-1185">Reference proteome</keyword>
<feature type="domain" description="Bromo" evidence="14">
    <location>
        <begin position="1015"/>
        <end position="1087"/>
    </location>
</feature>
<keyword evidence="7 10" id="KW-0103">Bromodomain</keyword>
<dbReference type="PANTHER" id="PTHR45915">
    <property type="entry name" value="TRANSCRIPTION INTERMEDIARY FACTOR"/>
    <property type="match status" value="1"/>
</dbReference>
<sequence>MIFILCVHLAFFLQRCSECPDLRVAQSLCTSCNRWLCYPCTDLHQHLRPAGQTSELGLLQRSGGPGMSPETAKGSAYCAHAGAMCSLHKQEPLELFCETCDLLTCNSCHLPAHKDHRVVHAGKALEDQRWLFENLMVRAEEKRSILENTAKQIEDRLHSVKVTQRRAENQIKMAKMIMMNELNKRANLLIEQLENVSSNFKRRLEDQLQGAIEMCSTLDQVQNFISWATTHHQRSPLLFSKDLMTYQMQHVLEPQLHLDSWAPLKIKFNWDASFWTKQISTLGQLTVEGGSCLFSESLGHRGILRPQPVACIAVPALCRGIRDPGCAYQSCCQPQLCCLHCVPPQPQPQPPGNMQAGRDKSGQEPPSPHPVSCAHSPPPPYQPHLGPTRQRAQQTATRQGEGDASSQLQLSPTSASAGYYQSQSQSTAPPAALVPPPQHPQRGEQPLDGHAKATPELPQLPQPSSSSSGAPASGPTEAERELQCGAGRSPHQVERGSPVSPSASGEISVKMYQADGREQLCSDSAAGWVPSAFEMSALAEGSLVESQSLSGVSVSRKRRSQRGSTERRSPSQPWPPGAAHSMTTAPRDQAGSAEQCGGARAQEKSVGLDGVLSRGVQPGGSSLCLTTYKTEPENVCVYTYDSPGHKRKTKYRIARKTANNSSSEAGVSSKVPVVCLERLKILVSRCPPHGHPHTPLSQDRGLKPVELIGEQVAEQVSRGDLPLTREEDHPTASEDQSPEPPAAASSPGLMESPWLPDGDDCDSEKSQTLEASSTDPEPVSLPESESEPQPETVSLTDLGSEDNLGLEPLKEWDPSSQGDSHAESELESEQPAETELSSTAYSEPDLVSEPDSTAEVAVRLEPESAEPPPPQVEEEEQLSSSSDSSPRPEEVTELLPPVEEEQEMQEEAEVEAEEEAEEEAEMENEDFCAVCLIGGELLCCDRCPKVYHLSCHVPSLLSFPNGDWVCSLCRDVQQPEVEYDCENTRLSAELKGKALPYGLSASDLRKCEKLTLLIFSHALSAPFHEPVSPLARHYYQIIKRPMDLSVIRGKLNKSSHMHYFSPEEFVADVFLMFRNCAKFNYPDSEMAQAGCSLEAFFSTCLREVFPSQAFSSAGVEESDSDEYEGVEPGPVRGFPWPDRREQSHRKRKRRHSLNSRRQHF</sequence>
<feature type="compositionally biased region" description="Polar residues" evidence="12">
    <location>
        <begin position="766"/>
        <end position="775"/>
    </location>
</feature>
<evidence type="ECO:0000313" key="17">
    <source>
        <dbReference type="EMBL" id="KAG5270325.1"/>
    </source>
</evidence>
<dbReference type="PROSITE" id="PS50119">
    <property type="entry name" value="ZF_BBOX"/>
    <property type="match status" value="1"/>
</dbReference>
<dbReference type="EMBL" id="JADWDJ010000014">
    <property type="protein sequence ID" value="KAG5270325.1"/>
    <property type="molecule type" value="Genomic_DNA"/>
</dbReference>
<feature type="coiled-coil region" evidence="11">
    <location>
        <begin position="136"/>
        <end position="203"/>
    </location>
</feature>
<dbReference type="InterPro" id="IPR037372">
    <property type="entry name" value="TRIM66_Bbox1_Znf"/>
</dbReference>
<evidence type="ECO:0000256" key="4">
    <source>
        <dbReference type="ARBA" id="ARBA00022771"/>
    </source>
</evidence>
<dbReference type="Gene3D" id="3.30.40.10">
    <property type="entry name" value="Zinc/RING finger domain, C3HC4 (zinc finger)"/>
    <property type="match status" value="1"/>
</dbReference>
<dbReference type="InterPro" id="IPR001487">
    <property type="entry name" value="Bromodomain"/>
</dbReference>
<dbReference type="GO" id="GO:0005634">
    <property type="term" value="C:nucleus"/>
    <property type="evidence" value="ECO:0007669"/>
    <property type="project" value="UniProtKB-SubCell"/>
</dbReference>
<dbReference type="SUPFAM" id="SSF57903">
    <property type="entry name" value="FYVE/PHD zinc finger"/>
    <property type="match status" value="1"/>
</dbReference>
<feature type="signal peptide" evidence="13">
    <location>
        <begin position="1"/>
        <end position="18"/>
    </location>
</feature>
<dbReference type="GO" id="GO:0008270">
    <property type="term" value="F:zinc ion binding"/>
    <property type="evidence" value="ECO:0007669"/>
    <property type="project" value="UniProtKB-KW"/>
</dbReference>
<dbReference type="SMART" id="SM00297">
    <property type="entry name" value="BROMO"/>
    <property type="match status" value="1"/>
</dbReference>
<dbReference type="GO" id="GO:0000785">
    <property type="term" value="C:chromatin"/>
    <property type="evidence" value="ECO:0007669"/>
    <property type="project" value="TreeGrafter"/>
</dbReference>
<feature type="region of interest" description="Disordered" evidence="12">
    <location>
        <begin position="714"/>
        <end position="921"/>
    </location>
</feature>
<feature type="compositionally biased region" description="Low complexity" evidence="12">
    <location>
        <begin position="413"/>
        <end position="431"/>
    </location>
</feature>
<dbReference type="CDD" id="cd19794">
    <property type="entry name" value="Bbox2_TRIM66-like"/>
    <property type="match status" value="1"/>
</dbReference>
<comment type="subcellular location">
    <subcellularLocation>
        <location evidence="1">Nucleus</location>
    </subcellularLocation>
</comment>
<dbReference type="SMART" id="SM00336">
    <property type="entry name" value="BBOX"/>
    <property type="match status" value="2"/>
</dbReference>
<dbReference type="InterPro" id="IPR036427">
    <property type="entry name" value="Bromodomain-like_sf"/>
</dbReference>
<feature type="chain" id="PRO_5043406078" description="Tripartite motif containing 66" evidence="13">
    <location>
        <begin position="19"/>
        <end position="1160"/>
    </location>
</feature>
<dbReference type="AlphaFoldDB" id="A0AAV6G668"/>
<evidence type="ECO:0000256" key="5">
    <source>
        <dbReference type="ARBA" id="ARBA00022833"/>
    </source>
</evidence>
<keyword evidence="13" id="KW-0732">Signal</keyword>
<evidence type="ECO:0000259" key="14">
    <source>
        <dbReference type="PROSITE" id="PS50014"/>
    </source>
</evidence>
<name>A0AAV6G668_9TELE</name>
<evidence type="ECO:0000256" key="8">
    <source>
        <dbReference type="ARBA" id="ARBA00023242"/>
    </source>
</evidence>
<dbReference type="Pfam" id="PF00439">
    <property type="entry name" value="Bromodomain"/>
    <property type="match status" value="1"/>
</dbReference>
<dbReference type="Gene3D" id="1.20.920.10">
    <property type="entry name" value="Bromodomain-like"/>
    <property type="match status" value="1"/>
</dbReference>
<dbReference type="Pfam" id="PF00628">
    <property type="entry name" value="PHD"/>
    <property type="match status" value="1"/>
</dbReference>
<feature type="domain" description="B box-type" evidence="16">
    <location>
        <begin position="80"/>
        <end position="121"/>
    </location>
</feature>
<protein>
    <recommendedName>
        <fullName evidence="19">Tripartite motif containing 66</fullName>
    </recommendedName>
</protein>
<feature type="compositionally biased region" description="Low complexity" evidence="12">
    <location>
        <begin position="776"/>
        <end position="791"/>
    </location>
</feature>
<keyword evidence="5" id="KW-0862">Zinc</keyword>
<keyword evidence="2" id="KW-0479">Metal-binding</keyword>
<gene>
    <name evidence="17" type="ORF">AALO_G00191380</name>
</gene>
<feature type="compositionally biased region" description="Basic and acidic residues" evidence="12">
    <location>
        <begin position="723"/>
        <end position="732"/>
    </location>
</feature>
<evidence type="ECO:0000256" key="10">
    <source>
        <dbReference type="PROSITE-ProRule" id="PRU00035"/>
    </source>
</evidence>
<evidence type="ECO:0000256" key="2">
    <source>
        <dbReference type="ARBA" id="ARBA00022723"/>
    </source>
</evidence>
<dbReference type="SUPFAM" id="SSF47370">
    <property type="entry name" value="Bromodomain"/>
    <property type="match status" value="1"/>
</dbReference>
<evidence type="ECO:0000256" key="9">
    <source>
        <dbReference type="PROSITE-ProRule" id="PRU00024"/>
    </source>
</evidence>
<proteinExistence type="predicted"/>
<dbReference type="Pfam" id="PF25287">
    <property type="entry name" value="zf-B_box_Trim66"/>
    <property type="match status" value="1"/>
</dbReference>
<dbReference type="InterPro" id="IPR019787">
    <property type="entry name" value="Znf_PHD-finger"/>
</dbReference>
<dbReference type="Proteomes" id="UP000823561">
    <property type="component" value="Chromosome 14"/>
</dbReference>
<dbReference type="PROSITE" id="PS01359">
    <property type="entry name" value="ZF_PHD_1"/>
    <property type="match status" value="1"/>
</dbReference>
<feature type="compositionally biased region" description="Basic and acidic residues" evidence="12">
    <location>
        <begin position="441"/>
        <end position="453"/>
    </location>
</feature>
<feature type="domain" description="PHD-type" evidence="15">
    <location>
        <begin position="925"/>
        <end position="972"/>
    </location>
</feature>
<dbReference type="InterPro" id="IPR000315">
    <property type="entry name" value="Znf_B-box"/>
</dbReference>
<organism evidence="17 18">
    <name type="scientific">Alosa alosa</name>
    <name type="common">allis shad</name>
    <dbReference type="NCBI Taxonomy" id="278164"/>
    <lineage>
        <taxon>Eukaryota</taxon>
        <taxon>Metazoa</taxon>
        <taxon>Chordata</taxon>
        <taxon>Craniata</taxon>
        <taxon>Vertebrata</taxon>
        <taxon>Euteleostomi</taxon>
        <taxon>Actinopterygii</taxon>
        <taxon>Neopterygii</taxon>
        <taxon>Teleostei</taxon>
        <taxon>Clupei</taxon>
        <taxon>Clupeiformes</taxon>
        <taxon>Clupeoidei</taxon>
        <taxon>Clupeidae</taxon>
        <taxon>Alosa</taxon>
    </lineage>
</organism>
<feature type="region of interest" description="Disordered" evidence="12">
    <location>
        <begin position="347"/>
        <end position="511"/>
    </location>
</feature>
<dbReference type="SMART" id="SM00502">
    <property type="entry name" value="BBC"/>
    <property type="match status" value="1"/>
</dbReference>
<evidence type="ECO:0000256" key="11">
    <source>
        <dbReference type="SAM" id="Coils"/>
    </source>
</evidence>
<dbReference type="PROSITE" id="PS50016">
    <property type="entry name" value="ZF_PHD_2"/>
    <property type="match status" value="1"/>
</dbReference>
<feature type="region of interest" description="Disordered" evidence="12">
    <location>
        <begin position="1115"/>
        <end position="1160"/>
    </location>
</feature>